<feature type="transmembrane region" description="Helical" evidence="14">
    <location>
        <begin position="76"/>
        <end position="97"/>
    </location>
</feature>
<proteinExistence type="inferred from homology"/>
<evidence type="ECO:0000256" key="11">
    <source>
        <dbReference type="ARBA" id="ARBA00023201"/>
    </source>
</evidence>
<keyword evidence="10" id="KW-0325">Glycoprotein</keyword>
<evidence type="ECO:0000256" key="7">
    <source>
        <dbReference type="ARBA" id="ARBA00023053"/>
    </source>
</evidence>
<evidence type="ECO:0000256" key="13">
    <source>
        <dbReference type="RuleBase" id="RU362091"/>
    </source>
</evidence>
<keyword evidence="8" id="KW-0406">Ion transport</keyword>
<keyword evidence="11" id="KW-0739">Sodium transport</keyword>
<dbReference type="GO" id="GO:0015075">
    <property type="term" value="F:monoatomic ion transmembrane transporter activity"/>
    <property type="evidence" value="ECO:0007669"/>
    <property type="project" value="UniProtKB-ARBA"/>
</dbReference>
<dbReference type="OrthoDB" id="9810181at2"/>
<dbReference type="STRING" id="1184151.AW736_11340"/>
<reference evidence="15 16" key="1">
    <citation type="submission" date="2016-01" db="EMBL/GenBank/DDBJ databases">
        <title>High potential of lignocellulose degradation of a new Verrucomicrobia species.</title>
        <authorList>
            <person name="Wang Y."/>
            <person name="Shi Y."/>
            <person name="Qiu Z."/>
            <person name="Liu S."/>
            <person name="Yang H."/>
        </authorList>
    </citation>
    <scope>NUCLEOTIDE SEQUENCE [LARGE SCALE GENOMIC DNA]</scope>
    <source>
        <strain evidence="15 16">TSB47</strain>
    </source>
</reference>
<keyword evidence="7" id="KW-0915">Sodium</keyword>
<feature type="transmembrane region" description="Helical" evidence="14">
    <location>
        <begin position="6"/>
        <end position="23"/>
    </location>
</feature>
<comment type="caution">
    <text evidence="15">The sequence shown here is derived from an EMBL/GenBank/DDBJ whole genome shotgun (WGS) entry which is preliminary data.</text>
</comment>
<protein>
    <submittedName>
        <fullName evidence="15">Sodium transporter</fullName>
    </submittedName>
</protein>
<comment type="catalytic activity">
    <reaction evidence="12">
        <text>iodide(out) + 2 Na(+)(out) = iodide(in) + 2 Na(+)(in)</text>
        <dbReference type="Rhea" id="RHEA:71207"/>
        <dbReference type="ChEBI" id="CHEBI:16382"/>
        <dbReference type="ChEBI" id="CHEBI:29101"/>
    </reaction>
</comment>
<evidence type="ECO:0000256" key="6">
    <source>
        <dbReference type="ARBA" id="ARBA00022989"/>
    </source>
</evidence>
<dbReference type="InterPro" id="IPR001734">
    <property type="entry name" value="Na/solute_symporter"/>
</dbReference>
<feature type="transmembrane region" description="Helical" evidence="14">
    <location>
        <begin position="340"/>
        <end position="368"/>
    </location>
</feature>
<dbReference type="GO" id="GO:0098660">
    <property type="term" value="P:inorganic ion transmembrane transport"/>
    <property type="evidence" value="ECO:0007669"/>
    <property type="project" value="UniProtKB-ARBA"/>
</dbReference>
<evidence type="ECO:0000256" key="10">
    <source>
        <dbReference type="ARBA" id="ARBA00023180"/>
    </source>
</evidence>
<evidence type="ECO:0000256" key="3">
    <source>
        <dbReference type="ARBA" id="ARBA00022448"/>
    </source>
</evidence>
<dbReference type="Pfam" id="PF00474">
    <property type="entry name" value="SSF"/>
    <property type="match status" value="1"/>
</dbReference>
<dbReference type="GO" id="GO:0005886">
    <property type="term" value="C:plasma membrane"/>
    <property type="evidence" value="ECO:0007669"/>
    <property type="project" value="UniProtKB-SubCell"/>
</dbReference>
<evidence type="ECO:0000256" key="12">
    <source>
        <dbReference type="ARBA" id="ARBA00036099"/>
    </source>
</evidence>
<dbReference type="Gene3D" id="1.20.1730.10">
    <property type="entry name" value="Sodium/glucose cotransporter"/>
    <property type="match status" value="1"/>
</dbReference>
<feature type="transmembrane region" description="Helical" evidence="14">
    <location>
        <begin position="180"/>
        <end position="201"/>
    </location>
</feature>
<dbReference type="PANTHER" id="PTHR42985:SF40">
    <property type="entry name" value="LD47995P-RELATED"/>
    <property type="match status" value="1"/>
</dbReference>
<dbReference type="GO" id="GO:0006814">
    <property type="term" value="P:sodium ion transport"/>
    <property type="evidence" value="ECO:0007669"/>
    <property type="project" value="UniProtKB-KW"/>
</dbReference>
<dbReference type="InterPro" id="IPR018212">
    <property type="entry name" value="Na/solute_symporter_CS"/>
</dbReference>
<evidence type="ECO:0000256" key="1">
    <source>
        <dbReference type="ARBA" id="ARBA00004651"/>
    </source>
</evidence>
<evidence type="ECO:0000256" key="5">
    <source>
        <dbReference type="ARBA" id="ARBA00022692"/>
    </source>
</evidence>
<evidence type="ECO:0000313" key="16">
    <source>
        <dbReference type="Proteomes" id="UP000078486"/>
    </source>
</evidence>
<evidence type="ECO:0000256" key="8">
    <source>
        <dbReference type="ARBA" id="ARBA00023065"/>
    </source>
</evidence>
<feature type="transmembrane region" description="Helical" evidence="14">
    <location>
        <begin position="117"/>
        <end position="145"/>
    </location>
</feature>
<dbReference type="NCBIfam" id="TIGR00813">
    <property type="entry name" value="sss"/>
    <property type="match status" value="1"/>
</dbReference>
<keyword evidence="3" id="KW-0813">Transport</keyword>
<keyword evidence="6 14" id="KW-1133">Transmembrane helix</keyword>
<feature type="transmembrane region" description="Helical" evidence="14">
    <location>
        <begin position="44"/>
        <end position="64"/>
    </location>
</feature>
<gene>
    <name evidence="15" type="ORF">AW736_11340</name>
</gene>
<dbReference type="GO" id="GO:0015293">
    <property type="term" value="F:symporter activity"/>
    <property type="evidence" value="ECO:0007669"/>
    <property type="project" value="TreeGrafter"/>
</dbReference>
<keyword evidence="9 14" id="KW-0472">Membrane</keyword>
<feature type="transmembrane region" description="Helical" evidence="14">
    <location>
        <begin position="281"/>
        <end position="306"/>
    </location>
</feature>
<dbReference type="PROSITE" id="PS50283">
    <property type="entry name" value="NA_SOLUT_SYMP_3"/>
    <property type="match status" value="1"/>
</dbReference>
<keyword evidence="16" id="KW-1185">Reference proteome</keyword>
<comment type="subcellular location">
    <subcellularLocation>
        <location evidence="1">Cell membrane</location>
        <topology evidence="1">Multi-pass membrane protein</topology>
    </subcellularLocation>
</comment>
<dbReference type="EMBL" id="LRRQ01000076">
    <property type="protein sequence ID" value="OAM89902.1"/>
    <property type="molecule type" value="Genomic_DNA"/>
</dbReference>
<dbReference type="AlphaFoldDB" id="A0A178IJ38"/>
<feature type="transmembrane region" description="Helical" evidence="14">
    <location>
        <begin position="389"/>
        <end position="409"/>
    </location>
</feature>
<evidence type="ECO:0000256" key="14">
    <source>
        <dbReference type="SAM" id="Phobius"/>
    </source>
</evidence>
<evidence type="ECO:0000256" key="9">
    <source>
        <dbReference type="ARBA" id="ARBA00023136"/>
    </source>
</evidence>
<feature type="transmembrane region" description="Helical" evidence="14">
    <location>
        <begin position="448"/>
        <end position="470"/>
    </location>
</feature>
<keyword evidence="5 14" id="KW-0812">Transmembrane</keyword>
<feature type="transmembrane region" description="Helical" evidence="14">
    <location>
        <begin position="151"/>
        <end position="168"/>
    </location>
</feature>
<sequence>MHLNPIDLSVIIIYFVSMIGMGLRLSGKNKTTDGYFLGGRNFPGWAIGISFIGAMISSVTFIAYPADSFKTAWIRLVPNFAFPVVVIISAYMFIPFFRRGTVNSAYQYLSMRFGNSVSVYAAVVFMLAQILRTATVAYLVAILLAPMTGVRIEWCILIAGGITALYTIKGGFTAVIWTDVIQTVILVAGAAACIIFVTAAIPGGLGTIFSESWAAGKLSFMDLNAKTGELEPMRGGFSLSEKTVIMLLLVGFVQYVAGKLNQETVQRWCSARTPGDAKRSMIVLGIGSVPIWAMFMFLGTCLWVYFQHFPSSVSVEILSGLRKAEEILPHFIVSVLPPGLAGLVISAALAAAMSTLSSGINTASMVWVRDIYQPYFAKGRDDRHYLRMGLGASLGISILMIGGAFLFYFADTKTLMDFSIIVTALLGGGISGAFLFGMLTRRGDARAVLIGIVATALFTVYATLMQFGIVPRIFDSYYTSIIGNIIMFAVSYGAACLLPEKPRDLKNLTVFDQSKEQLV</sequence>
<evidence type="ECO:0000256" key="4">
    <source>
        <dbReference type="ARBA" id="ARBA00022475"/>
    </source>
</evidence>
<dbReference type="PANTHER" id="PTHR42985">
    <property type="entry name" value="SODIUM-COUPLED MONOCARBOXYLATE TRANSPORTER"/>
    <property type="match status" value="1"/>
</dbReference>
<feature type="transmembrane region" description="Helical" evidence="14">
    <location>
        <begin position="243"/>
        <end position="260"/>
    </location>
</feature>
<accession>A0A178IJ38</accession>
<name>A0A178IJ38_9BACT</name>
<feature type="transmembrane region" description="Helical" evidence="14">
    <location>
        <begin position="415"/>
        <end position="436"/>
    </location>
</feature>
<comment type="similarity">
    <text evidence="2 13">Belongs to the sodium:solute symporter (SSF) (TC 2.A.21) family.</text>
</comment>
<dbReference type="InterPro" id="IPR038377">
    <property type="entry name" value="Na/Glc_symporter_sf"/>
</dbReference>
<evidence type="ECO:0000313" key="15">
    <source>
        <dbReference type="EMBL" id="OAM89902.1"/>
    </source>
</evidence>
<evidence type="ECO:0000256" key="2">
    <source>
        <dbReference type="ARBA" id="ARBA00006434"/>
    </source>
</evidence>
<organism evidence="15 16">
    <name type="scientific">Termitidicoccus mucosus</name>
    <dbReference type="NCBI Taxonomy" id="1184151"/>
    <lineage>
        <taxon>Bacteria</taxon>
        <taxon>Pseudomonadati</taxon>
        <taxon>Verrucomicrobiota</taxon>
        <taxon>Opitutia</taxon>
        <taxon>Opitutales</taxon>
        <taxon>Opitutaceae</taxon>
        <taxon>Termitidicoccus</taxon>
    </lineage>
</organism>
<dbReference type="PROSITE" id="PS00456">
    <property type="entry name" value="NA_SOLUT_SYMP_1"/>
    <property type="match status" value="1"/>
</dbReference>
<keyword evidence="4" id="KW-1003">Cell membrane</keyword>
<dbReference type="InterPro" id="IPR051163">
    <property type="entry name" value="Sodium:Solute_Symporter_SSF"/>
</dbReference>
<dbReference type="Proteomes" id="UP000078486">
    <property type="component" value="Unassembled WGS sequence"/>
</dbReference>
<feature type="transmembrane region" description="Helical" evidence="14">
    <location>
        <begin position="476"/>
        <end position="498"/>
    </location>
</feature>